<evidence type="ECO:0000313" key="2">
    <source>
        <dbReference type="Proteomes" id="UP000828941"/>
    </source>
</evidence>
<reference evidence="1 2" key="1">
    <citation type="journal article" date="2022" name="DNA Res.">
        <title>Chromosomal-level genome assembly of the orchid tree Bauhinia variegata (Leguminosae; Cercidoideae) supports the allotetraploid origin hypothesis of Bauhinia.</title>
        <authorList>
            <person name="Zhong Y."/>
            <person name="Chen Y."/>
            <person name="Zheng D."/>
            <person name="Pang J."/>
            <person name="Liu Y."/>
            <person name="Luo S."/>
            <person name="Meng S."/>
            <person name="Qian L."/>
            <person name="Wei D."/>
            <person name="Dai S."/>
            <person name="Zhou R."/>
        </authorList>
    </citation>
    <scope>NUCLEOTIDE SEQUENCE [LARGE SCALE GENOMIC DNA]</scope>
    <source>
        <strain evidence="1">BV-YZ2020</strain>
    </source>
</reference>
<name>A0ACB9LSQ1_BAUVA</name>
<dbReference type="EMBL" id="CM039436">
    <property type="protein sequence ID" value="KAI4314371.1"/>
    <property type="molecule type" value="Genomic_DNA"/>
</dbReference>
<comment type="caution">
    <text evidence="1">The sequence shown here is derived from an EMBL/GenBank/DDBJ whole genome shotgun (WGS) entry which is preliminary data.</text>
</comment>
<evidence type="ECO:0000313" key="1">
    <source>
        <dbReference type="EMBL" id="KAI4314371.1"/>
    </source>
</evidence>
<sequence>MARLVIATLLLFHLILLSCFVYSQGQLDYTEQGDEGALADPKEPREEQQDTNNEVPEKTEKKKKKPNKKEKKQKQQKKNDDDVDVDEEPRNKLVPDLPAVTSYGPPAGTPVATSSNAPTTQDTSAVPDLLQNVIVLTGLRLGFYNQSCPRAEEIVAESMAQIFQTNPRAPANILRLQLHDCFVGGCDASILLDSTPSGENVEKSSAINFILLKGADLIDDIKLKLEEACPQTVSCADTIAFAAREALVLTGLPRLPQPSGRRDGLVSLSANVDALKNLPEPVWTMDQEIELFKRKGFTEEEMVILNGAHSIGGAHCNVITPRLENYKNSGNPDPDLDPAFLEQLKGICFDPKEVNRNPFVNFDETPTKLDNLFYRNLVEKKALLQTDQALFTDPRTRQFVQAMADNPDEFAKRLGPLMLRMGSLEVLTEPAGEVRKTCRSTN</sequence>
<keyword evidence="2" id="KW-1185">Reference proteome</keyword>
<organism evidence="1 2">
    <name type="scientific">Bauhinia variegata</name>
    <name type="common">Purple orchid tree</name>
    <name type="synonym">Phanera variegata</name>
    <dbReference type="NCBI Taxonomy" id="167791"/>
    <lineage>
        <taxon>Eukaryota</taxon>
        <taxon>Viridiplantae</taxon>
        <taxon>Streptophyta</taxon>
        <taxon>Embryophyta</taxon>
        <taxon>Tracheophyta</taxon>
        <taxon>Spermatophyta</taxon>
        <taxon>Magnoliopsida</taxon>
        <taxon>eudicotyledons</taxon>
        <taxon>Gunneridae</taxon>
        <taxon>Pentapetalae</taxon>
        <taxon>rosids</taxon>
        <taxon>fabids</taxon>
        <taxon>Fabales</taxon>
        <taxon>Fabaceae</taxon>
        <taxon>Cercidoideae</taxon>
        <taxon>Cercideae</taxon>
        <taxon>Bauhiniinae</taxon>
        <taxon>Bauhinia</taxon>
    </lineage>
</organism>
<gene>
    <name evidence="1" type="ORF">L6164_027286</name>
</gene>
<protein>
    <submittedName>
        <fullName evidence="1">Uncharacterized protein</fullName>
    </submittedName>
</protein>
<proteinExistence type="predicted"/>
<accession>A0ACB9LSQ1</accession>
<dbReference type="Proteomes" id="UP000828941">
    <property type="component" value="Chromosome 11"/>
</dbReference>